<keyword evidence="5" id="KW-1185">Reference proteome</keyword>
<feature type="compositionally biased region" description="Low complexity" evidence="1">
    <location>
        <begin position="80"/>
        <end position="92"/>
    </location>
</feature>
<dbReference type="PANTHER" id="PTHR12296:SF21">
    <property type="entry name" value="DENN DOMAIN-CONTAINING PROTEIN 3"/>
    <property type="match status" value="1"/>
</dbReference>
<evidence type="ECO:0000259" key="2">
    <source>
        <dbReference type="PROSITE" id="PS50211"/>
    </source>
</evidence>
<dbReference type="Gene3D" id="2.130.10.10">
    <property type="entry name" value="YVTN repeat-like/Quinoprotein amine dehydrogenase"/>
    <property type="match status" value="1"/>
</dbReference>
<gene>
    <name evidence="3" type="ORF">GPM918_LOCUS9837</name>
    <name evidence="4" type="ORF">SRO942_LOCUS9838</name>
</gene>
<dbReference type="Pfam" id="PF25570">
    <property type="entry name" value="TPR_DENND3"/>
    <property type="match status" value="1"/>
</dbReference>
<dbReference type="OrthoDB" id="6019893at2759"/>
<dbReference type="Pfam" id="PF02141">
    <property type="entry name" value="DENN"/>
    <property type="match status" value="1"/>
</dbReference>
<organism evidence="3 5">
    <name type="scientific">Didymodactylos carnosus</name>
    <dbReference type="NCBI Taxonomy" id="1234261"/>
    <lineage>
        <taxon>Eukaryota</taxon>
        <taxon>Metazoa</taxon>
        <taxon>Spiralia</taxon>
        <taxon>Gnathifera</taxon>
        <taxon>Rotifera</taxon>
        <taxon>Eurotatoria</taxon>
        <taxon>Bdelloidea</taxon>
        <taxon>Philodinida</taxon>
        <taxon>Philodinidae</taxon>
        <taxon>Didymodactylos</taxon>
    </lineage>
</organism>
<dbReference type="EMBL" id="CAJNOQ010001872">
    <property type="protein sequence ID" value="CAF0924426.1"/>
    <property type="molecule type" value="Genomic_DNA"/>
</dbReference>
<dbReference type="InterPro" id="IPR051696">
    <property type="entry name" value="DENN_Domain_GEFs"/>
</dbReference>
<name>A0A814B960_9BILA</name>
<dbReference type="GO" id="GO:0031410">
    <property type="term" value="C:cytoplasmic vesicle"/>
    <property type="evidence" value="ECO:0007669"/>
    <property type="project" value="TreeGrafter"/>
</dbReference>
<dbReference type="InterPro" id="IPR057977">
    <property type="entry name" value="TPR_DENND3"/>
</dbReference>
<dbReference type="Proteomes" id="UP000681722">
    <property type="component" value="Unassembled WGS sequence"/>
</dbReference>
<evidence type="ECO:0000313" key="4">
    <source>
        <dbReference type="EMBL" id="CAF3703344.1"/>
    </source>
</evidence>
<dbReference type="SMART" id="SM00799">
    <property type="entry name" value="DENN"/>
    <property type="match status" value="1"/>
</dbReference>
<proteinExistence type="predicted"/>
<dbReference type="EMBL" id="CAJOBC010001872">
    <property type="protein sequence ID" value="CAF3703344.1"/>
    <property type="molecule type" value="Genomic_DNA"/>
</dbReference>
<dbReference type="InterPro" id="IPR043153">
    <property type="entry name" value="DENN_C"/>
</dbReference>
<protein>
    <recommendedName>
        <fullName evidence="2">UDENN domain-containing protein</fullName>
    </recommendedName>
</protein>
<feature type="non-terminal residue" evidence="3">
    <location>
        <position position="1"/>
    </location>
</feature>
<dbReference type="InterPro" id="IPR005113">
    <property type="entry name" value="uDENN_dom"/>
</dbReference>
<dbReference type="Gene3D" id="3.30.450.200">
    <property type="match status" value="1"/>
</dbReference>
<dbReference type="InterPro" id="IPR037516">
    <property type="entry name" value="Tripartite_DENN"/>
</dbReference>
<dbReference type="Gene3D" id="3.40.50.11500">
    <property type="match status" value="1"/>
</dbReference>
<dbReference type="GO" id="GO:0005085">
    <property type="term" value="F:guanyl-nucleotide exchange factor activity"/>
    <property type="evidence" value="ECO:0007669"/>
    <property type="project" value="UniProtKB-ARBA"/>
</dbReference>
<feature type="domain" description="UDENN" evidence="2">
    <location>
        <begin position="74"/>
        <end position="687"/>
    </location>
</feature>
<dbReference type="SUPFAM" id="SSF50978">
    <property type="entry name" value="WD40 repeat-like"/>
    <property type="match status" value="1"/>
</dbReference>
<evidence type="ECO:0000313" key="5">
    <source>
        <dbReference type="Proteomes" id="UP000663829"/>
    </source>
</evidence>
<accession>A0A814B960</accession>
<dbReference type="Pfam" id="PF03456">
    <property type="entry name" value="uDENN"/>
    <property type="match status" value="1"/>
</dbReference>
<reference evidence="3" key="1">
    <citation type="submission" date="2021-02" db="EMBL/GenBank/DDBJ databases">
        <authorList>
            <person name="Nowell W R."/>
        </authorList>
    </citation>
    <scope>NUCLEOTIDE SEQUENCE</scope>
</reference>
<dbReference type="PANTHER" id="PTHR12296">
    <property type="entry name" value="DENN DOMAIN-CONTAINING PROTEIN 4"/>
    <property type="match status" value="1"/>
</dbReference>
<dbReference type="PROSITE" id="PS50211">
    <property type="entry name" value="DENN"/>
    <property type="match status" value="1"/>
</dbReference>
<dbReference type="InterPro" id="IPR036322">
    <property type="entry name" value="WD40_repeat_dom_sf"/>
</dbReference>
<evidence type="ECO:0000256" key="1">
    <source>
        <dbReference type="SAM" id="MobiDB-lite"/>
    </source>
</evidence>
<dbReference type="GO" id="GO:0032483">
    <property type="term" value="P:regulation of Rab protein signal transduction"/>
    <property type="evidence" value="ECO:0007669"/>
    <property type="project" value="TreeGrafter"/>
</dbReference>
<feature type="region of interest" description="Disordered" evidence="1">
    <location>
        <begin position="66"/>
        <end position="109"/>
    </location>
</feature>
<sequence length="1350" mass="155538">KANTILGIQKTKMSQHLYNSFLDAIICVGFDSPDLSNISHFSLFDVDFESSVVAVVTSDTAYYPRSKPSYDPTYPPRVRTNSNSTNKSDTSSGRSTPLKPPSSGSKHSHHFVIQPEVIQNVPLFCFPDGVKAKDKCEQDKVHNFVLTAAEGERSYALALTFHRSYLVKMNADGTGEIIEPKIQLEKEIESDMKPRTLSSEKQSKYKINIPLDTSQPDLCDKKQYTGHGSEHTLNQHRSEMTLNLLPTTKMKKIPVSFGYSPTNLSGSLATLRRGSCSENHHHYPKGMSPASSIPTLSSNSVLTRLSRQNSLSEMITPIDKIDIFLPYTIVFISKQPYWAAIHQCISMLYDEIKQNQAQINSQEFKQIIQQYAYRLCNTPTPPTISNRISLSLTISTTQYVQITLDPSSAYDRPVLDLDLSTLLTTLNIGNITIILAALMTQQPIVFFSQSYAQLVTNLECLLYCFYPLKWLHVYVPLLPSSLLEIYFDQGPVGCYIMGCHSKHQQIIDNLQTCMTCNLDTDQILIPDILEFRPIPSQKLTSFIEQMTQTTDEIKQRTDVNGFQSPMKMRMNDLREYERLLRTRNNETISMTFLELMVDIFGDTLNCIRIVKEKSSKTSPDSTMLNANQKQRDPVRLPVEPGDVFLKSQYLKTKNESEIEFYTLLIESSAFHTFIGEQYESLVSTHRSNIFRELWKSRREILHDQLFDINKGDDWNRNQILSPRQLSPSVIIHLPLPDWTSSNQCYYIDSCIDRFTQELEAAKIEMPQVLSNYYYLRGCCYIAQNRLLDGLQDFYSITNPQLFPGKYIESDVLNHLSEEDLKTFYDKEIYTKCEQWKKIKFTVDQLSTVELSGYQSPLEEEQNDWYVSDEFVTCEQFSERVQRLGIVADQETTMRLFNALLHWNEEKQITSIKKEDKIALKKAESFDTQTVTKKWTAHSTLKESVALLTSSRKQTKTSDQPLRLPGTLFDLFLDIWQRKYDERERMRKCLPNDNRNLEMILKVSSSGSKTHLGVGYLILTQKRLYFLPETRHQCVLLTDIEDIILIEKFQHSSVFSADKPGIKIMIWQHVVSKDDTLTPSAPNLKEQTLKLIMKDDRDLWYTLINELWSGFKIAREQFDHLIKQKASTNILLMDVLSEITYDHKNFKQHKNHLHPQAKNSHISELACNELCVYTSMKEGGYKCLTQETRNALTYRIQPSLRERDKKSIESLVFVDDEEYPSLWCAYGTKLKVYDAQTWLCDKIKYPFSSEIKCLCLDIVKMNLWVGSENGELFVVDTLTRTVLTKLTSVAVTCQSLTYDVLTNQMITGYKTGQIVIWDTNTWGQIHEFDVRQLCFPDPVFKTEQENGLKTF</sequence>
<dbReference type="Proteomes" id="UP000663829">
    <property type="component" value="Unassembled WGS sequence"/>
</dbReference>
<dbReference type="SMART" id="SM00800">
    <property type="entry name" value="uDENN"/>
    <property type="match status" value="1"/>
</dbReference>
<dbReference type="InterPro" id="IPR001194">
    <property type="entry name" value="cDENN_dom"/>
</dbReference>
<evidence type="ECO:0000313" key="3">
    <source>
        <dbReference type="EMBL" id="CAF0924426.1"/>
    </source>
</evidence>
<dbReference type="InterPro" id="IPR015943">
    <property type="entry name" value="WD40/YVTN_repeat-like_dom_sf"/>
</dbReference>
<comment type="caution">
    <text evidence="3">The sequence shown here is derived from an EMBL/GenBank/DDBJ whole genome shotgun (WGS) entry which is preliminary data.</text>
</comment>